<protein>
    <submittedName>
        <fullName evidence="3">Phage tail protein</fullName>
    </submittedName>
</protein>
<reference evidence="3 4" key="1">
    <citation type="submission" date="2017-04" db="EMBL/GenBank/DDBJ databases">
        <title>Unexpected and diverse lifestyles within the genus Limnohabitans.</title>
        <authorList>
            <person name="Kasalicky V."/>
            <person name="Mehrshad M."/>
            <person name="Andrei S.-A."/>
            <person name="Salcher M."/>
            <person name="Kratochvilova H."/>
            <person name="Simek K."/>
            <person name="Ghai R."/>
        </authorList>
    </citation>
    <scope>NUCLEOTIDE SEQUENCE [LARGE SCALE GENOMIC DNA]</scope>
    <source>
        <strain evidence="3 4">MWH-C5</strain>
    </source>
</reference>
<sequence>MSDLPSPGLVIWMRNPFEPSDRQVSHVFGSPTIAQWMNRDGIELDQPTLILKNGQPVLLAHRAVTPIDAGDVVALVTLPQGGGGGGKNPLRTVLMIAVLVVANAYGGALAASMGYSGTLATAVASTAIAVTGSVLVNALVPLPNQSLPSASANTTSPSPTYSLQARGNYGRLAQPVPVIYGRHLVYPDLATMPYTEYENNEEYLHQLHVIGVGQFQFEELSIDDSPISSFAEVQAQVIEPGGQNTLFNPDVVTAPEVSGQELIAVNDTGAIVGPFALNPVGTQINQVGVDVVMLRGLYYANDSGALESRSVQWRVEVRSINDDGDATSGWLHVADETYSAATNTAQRLSFKYSVSPGRYEVRLQRLDARDTSNRAGHELRWGQAKGYLAGSSLPTDLTYLALRMRATDNLSQRSSRLVNCLVTRKLPIWNPSTGWSALQPTRSIAWAFADAVKASYGAGLPDRQLDLAALAQLDAVWSARGDTFNAVFDQNQTVWDALGQIARTGRAVPFLQGGIVRIVRDEPKTIPVALFSARNIVRNSLKIQYLMPGDATADAVTIEYVNPKSWKPDEFTVSLPGSQAAKPARVRLFGCTDKAQGIREGKYIAAANRYRRRIVTFRTELEGLIPTYGDLIALSHDIPRWGVSGEVLSWDGQTRTVRCSEPLSWQSGAVHYLVLRRPDGSVSDAIEVTPGATATHAVLKTQPGFEPLVGTDRERTHFAFGVGQSWSQLARVMSVKPRAEQVELTCVAENALVHTADQS</sequence>
<dbReference type="InterPro" id="IPR032876">
    <property type="entry name" value="J_dom"/>
</dbReference>
<dbReference type="RefSeq" id="WP_108402824.1">
    <property type="nucleotide sequence ID" value="NZ_NESP01000001.1"/>
</dbReference>
<dbReference type="Pfam" id="PF24801">
    <property type="entry name" value="FNIII-A_GpJ"/>
    <property type="match status" value="1"/>
</dbReference>
<gene>
    <name evidence="3" type="ORF">B9Z44_05905</name>
</gene>
<name>A0A315EXM5_9BURK</name>
<evidence type="ECO:0000259" key="2">
    <source>
        <dbReference type="Pfam" id="PF24801"/>
    </source>
</evidence>
<evidence type="ECO:0000313" key="3">
    <source>
        <dbReference type="EMBL" id="PUE60752.1"/>
    </source>
</evidence>
<proteinExistence type="predicted"/>
<dbReference type="Proteomes" id="UP000251341">
    <property type="component" value="Unassembled WGS sequence"/>
</dbReference>
<feature type="domain" description="Tip attachment protein J HDII-ins2" evidence="2">
    <location>
        <begin position="281"/>
        <end position="382"/>
    </location>
</feature>
<dbReference type="Pfam" id="PF13550">
    <property type="entry name" value="Phage-tail_3"/>
    <property type="match status" value="1"/>
</dbReference>
<accession>A0A315EXM5</accession>
<dbReference type="NCBIfam" id="NF040662">
    <property type="entry name" value="attach_TipJ_rel"/>
    <property type="match status" value="1"/>
</dbReference>
<dbReference type="InterPro" id="IPR055385">
    <property type="entry name" value="GpJ_HDII-ins2"/>
</dbReference>
<dbReference type="AlphaFoldDB" id="A0A315EXM5"/>
<keyword evidence="4" id="KW-1185">Reference proteome</keyword>
<evidence type="ECO:0000259" key="1">
    <source>
        <dbReference type="Pfam" id="PF13550"/>
    </source>
</evidence>
<comment type="caution">
    <text evidence="3">The sequence shown here is derived from an EMBL/GenBank/DDBJ whole genome shotgun (WGS) entry which is preliminary data.</text>
</comment>
<dbReference type="EMBL" id="NESP01000001">
    <property type="protein sequence ID" value="PUE60752.1"/>
    <property type="molecule type" value="Genomic_DNA"/>
</dbReference>
<organism evidence="3 4">
    <name type="scientific">Limnohabitans curvus</name>
    <dbReference type="NCBI Taxonomy" id="323423"/>
    <lineage>
        <taxon>Bacteria</taxon>
        <taxon>Pseudomonadati</taxon>
        <taxon>Pseudomonadota</taxon>
        <taxon>Betaproteobacteria</taxon>
        <taxon>Burkholderiales</taxon>
        <taxon>Comamonadaceae</taxon>
        <taxon>Limnohabitans</taxon>
    </lineage>
</organism>
<evidence type="ECO:0000313" key="4">
    <source>
        <dbReference type="Proteomes" id="UP000251341"/>
    </source>
</evidence>
<feature type="domain" description="Tip attachment protein J" evidence="1">
    <location>
        <begin position="489"/>
        <end position="640"/>
    </location>
</feature>